<dbReference type="STRING" id="684552.SAMN04489719_1477"/>
<dbReference type="Gene3D" id="3.40.50.300">
    <property type="entry name" value="P-loop containing nucleotide triphosphate hydrolases"/>
    <property type="match status" value="1"/>
</dbReference>
<dbReference type="GO" id="GO:0005524">
    <property type="term" value="F:ATP binding"/>
    <property type="evidence" value="ECO:0007669"/>
    <property type="project" value="UniProtKB-KW"/>
</dbReference>
<dbReference type="AlphaFoldDB" id="A0A1H1P8C7"/>
<keyword evidence="1" id="KW-0547">Nucleotide-binding</keyword>
<accession>A0A1H1P8C7</accession>
<dbReference type="InterPro" id="IPR027417">
    <property type="entry name" value="P-loop_NTPase"/>
</dbReference>
<dbReference type="RefSeq" id="WP_092666413.1">
    <property type="nucleotide sequence ID" value="NZ_LT629734.1"/>
</dbReference>
<dbReference type="SUPFAM" id="SSF52540">
    <property type="entry name" value="P-loop containing nucleoside triphosphate hydrolases"/>
    <property type="match status" value="1"/>
</dbReference>
<dbReference type="Pfam" id="PF00005">
    <property type="entry name" value="ABC_tran"/>
    <property type="match status" value="1"/>
</dbReference>
<name>A0A1H1P8C7_9MICO</name>
<dbReference type="InterPro" id="IPR003593">
    <property type="entry name" value="AAA+_ATPase"/>
</dbReference>
<keyword evidence="5" id="KW-1185">Reference proteome</keyword>
<dbReference type="InterPro" id="IPR003439">
    <property type="entry name" value="ABC_transporter-like_ATP-bd"/>
</dbReference>
<evidence type="ECO:0000313" key="5">
    <source>
        <dbReference type="Proteomes" id="UP000199649"/>
    </source>
</evidence>
<proteinExistence type="predicted"/>
<sequence length="248" mass="27233">MTVTDDRPTTGQRGDDVTAPAIEIHGLVKAYGAKRALDGLDLTLPYGRIVGLLGENGCGKTTLLKVLAGVLADYEGDVRIAGHEPGPRSKAHVSFLPDVSFLSDAARVRDCIRLYDDCFDDFDAAKAHELIGFFGLDESTRLREMSKGMREKVQISLAMARRARVYLLDEPISGVDPAARDLILQGVLRSLSEDSLLVISTHLIHDLEPILDGVVMMRHGRVVLAGEVDDLRAEHGKSIDQLFREVYR</sequence>
<dbReference type="PANTHER" id="PTHR43158:SF1">
    <property type="entry name" value="ABC TRANSPORTER, ATP-BINDING PROTEIN"/>
    <property type="match status" value="1"/>
</dbReference>
<dbReference type="CDD" id="cd03230">
    <property type="entry name" value="ABC_DR_subfamily_A"/>
    <property type="match status" value="1"/>
</dbReference>
<dbReference type="EMBL" id="LT629734">
    <property type="protein sequence ID" value="SDS07413.1"/>
    <property type="molecule type" value="Genomic_DNA"/>
</dbReference>
<feature type="domain" description="ABC transporter" evidence="3">
    <location>
        <begin position="22"/>
        <end position="244"/>
    </location>
</feature>
<dbReference type="Proteomes" id="UP000199649">
    <property type="component" value="Chromosome I"/>
</dbReference>
<evidence type="ECO:0000256" key="1">
    <source>
        <dbReference type="ARBA" id="ARBA00022741"/>
    </source>
</evidence>
<organism evidence="4 5">
    <name type="scientific">Agrococcus carbonis</name>
    <dbReference type="NCBI Taxonomy" id="684552"/>
    <lineage>
        <taxon>Bacteria</taxon>
        <taxon>Bacillati</taxon>
        <taxon>Actinomycetota</taxon>
        <taxon>Actinomycetes</taxon>
        <taxon>Micrococcales</taxon>
        <taxon>Microbacteriaceae</taxon>
        <taxon>Agrococcus</taxon>
    </lineage>
</organism>
<keyword evidence="2 4" id="KW-0067">ATP-binding</keyword>
<dbReference type="PANTHER" id="PTHR43158">
    <property type="entry name" value="SKFA PEPTIDE EXPORT ATP-BINDING PROTEIN SKFE"/>
    <property type="match status" value="1"/>
</dbReference>
<evidence type="ECO:0000256" key="2">
    <source>
        <dbReference type="ARBA" id="ARBA00022840"/>
    </source>
</evidence>
<evidence type="ECO:0000259" key="3">
    <source>
        <dbReference type="PROSITE" id="PS50893"/>
    </source>
</evidence>
<dbReference type="OrthoDB" id="9804819at2"/>
<dbReference type="GO" id="GO:0016887">
    <property type="term" value="F:ATP hydrolysis activity"/>
    <property type="evidence" value="ECO:0007669"/>
    <property type="project" value="InterPro"/>
</dbReference>
<protein>
    <submittedName>
        <fullName evidence="4">ABC-2 type transport system ATP-binding protein</fullName>
    </submittedName>
</protein>
<reference evidence="5" key="1">
    <citation type="submission" date="2016-10" db="EMBL/GenBank/DDBJ databases">
        <authorList>
            <person name="Varghese N."/>
            <person name="Submissions S."/>
        </authorList>
    </citation>
    <scope>NUCLEOTIDE SEQUENCE [LARGE SCALE GENOMIC DNA]</scope>
    <source>
        <strain evidence="5">DSM 22965</strain>
    </source>
</reference>
<dbReference type="PROSITE" id="PS50893">
    <property type="entry name" value="ABC_TRANSPORTER_2"/>
    <property type="match status" value="1"/>
</dbReference>
<gene>
    <name evidence="4" type="ORF">SAMN04489719_1477</name>
</gene>
<dbReference type="SMART" id="SM00382">
    <property type="entry name" value="AAA"/>
    <property type="match status" value="1"/>
</dbReference>
<evidence type="ECO:0000313" key="4">
    <source>
        <dbReference type="EMBL" id="SDS07413.1"/>
    </source>
</evidence>